<dbReference type="Proteomes" id="UP000654670">
    <property type="component" value="Unassembled WGS sequence"/>
</dbReference>
<sequence>MNAALSATLLIAESGTYNNQQNEQNDDQSKATSVAISTGSRITQCIHLPSRDSIVYEHRGLSARV</sequence>
<name>A0A917SAX6_9BACL</name>
<organism evidence="1 2">
    <name type="scientific">Sporolactobacillus putidus</name>
    <dbReference type="NCBI Taxonomy" id="492735"/>
    <lineage>
        <taxon>Bacteria</taxon>
        <taxon>Bacillati</taxon>
        <taxon>Bacillota</taxon>
        <taxon>Bacilli</taxon>
        <taxon>Bacillales</taxon>
        <taxon>Sporolactobacillaceae</taxon>
        <taxon>Sporolactobacillus</taxon>
    </lineage>
</organism>
<reference evidence="1" key="2">
    <citation type="submission" date="2020-09" db="EMBL/GenBank/DDBJ databases">
        <authorList>
            <person name="Sun Q."/>
            <person name="Ohkuma M."/>
        </authorList>
    </citation>
    <scope>NUCLEOTIDE SEQUENCE</scope>
    <source>
        <strain evidence="1">JCM 15325</strain>
    </source>
</reference>
<dbReference type="EMBL" id="BMOK01000022">
    <property type="protein sequence ID" value="GGL65183.1"/>
    <property type="molecule type" value="Genomic_DNA"/>
</dbReference>
<accession>A0A917SAX6</accession>
<comment type="caution">
    <text evidence="1">The sequence shown here is derived from an EMBL/GenBank/DDBJ whole genome shotgun (WGS) entry which is preliminary data.</text>
</comment>
<keyword evidence="2" id="KW-1185">Reference proteome</keyword>
<protein>
    <submittedName>
        <fullName evidence="1">Uncharacterized protein</fullName>
    </submittedName>
</protein>
<dbReference type="AlphaFoldDB" id="A0A917SAX6"/>
<gene>
    <name evidence="1" type="ORF">GCM10007968_31490</name>
</gene>
<reference evidence="1" key="1">
    <citation type="journal article" date="2014" name="Int. J. Syst. Evol. Microbiol.">
        <title>Complete genome sequence of Corynebacterium casei LMG S-19264T (=DSM 44701T), isolated from a smear-ripened cheese.</title>
        <authorList>
            <consortium name="US DOE Joint Genome Institute (JGI-PGF)"/>
            <person name="Walter F."/>
            <person name="Albersmeier A."/>
            <person name="Kalinowski J."/>
            <person name="Ruckert C."/>
        </authorList>
    </citation>
    <scope>NUCLEOTIDE SEQUENCE</scope>
    <source>
        <strain evidence="1">JCM 15325</strain>
    </source>
</reference>
<evidence type="ECO:0000313" key="1">
    <source>
        <dbReference type="EMBL" id="GGL65183.1"/>
    </source>
</evidence>
<proteinExistence type="predicted"/>
<evidence type="ECO:0000313" key="2">
    <source>
        <dbReference type="Proteomes" id="UP000654670"/>
    </source>
</evidence>